<feature type="non-terminal residue" evidence="1">
    <location>
        <position position="414"/>
    </location>
</feature>
<dbReference type="AlphaFoldDB" id="A0A1Q9BVL4"/>
<dbReference type="Pfam" id="PF05816">
    <property type="entry name" value="TelA"/>
    <property type="match status" value="1"/>
</dbReference>
<dbReference type="EMBL" id="LSRX01003285">
    <property type="protein sequence ID" value="OLP74738.1"/>
    <property type="molecule type" value="Genomic_DNA"/>
</dbReference>
<reference evidence="1 2" key="1">
    <citation type="submission" date="2016-02" db="EMBL/GenBank/DDBJ databases">
        <title>Genome analysis of coral dinoflagellate symbionts highlights evolutionary adaptations to a symbiotic lifestyle.</title>
        <authorList>
            <person name="Aranda M."/>
            <person name="Li Y."/>
            <person name="Liew Y.J."/>
            <person name="Baumgarten S."/>
            <person name="Simakov O."/>
            <person name="Wilson M."/>
            <person name="Piel J."/>
            <person name="Ashoor H."/>
            <person name="Bougouffa S."/>
            <person name="Bajic V.B."/>
            <person name="Ryu T."/>
            <person name="Ravasi T."/>
            <person name="Bayer T."/>
            <person name="Micklem G."/>
            <person name="Kim H."/>
            <person name="Bhak J."/>
            <person name="Lajeunesse T.C."/>
            <person name="Voolstra C.R."/>
        </authorList>
    </citation>
    <scope>NUCLEOTIDE SEQUENCE [LARGE SCALE GENOMIC DNA]</scope>
    <source>
        <strain evidence="1 2">CCMP2467</strain>
    </source>
</reference>
<keyword evidence="2" id="KW-1185">Reference proteome</keyword>
<gene>
    <name evidence="1" type="primary">klaB</name>
    <name evidence="1" type="ORF">AK812_SmicGene45643</name>
</gene>
<evidence type="ECO:0000313" key="2">
    <source>
        <dbReference type="Proteomes" id="UP000186817"/>
    </source>
</evidence>
<sequence length="414" mass="46412">MSTSLIARQLPAFVNDAIGVVSFGPKLLSHSDDILDFNGNKMTLEEAMKSGSEDTKISETSALLVKHLEACDPAVYFKRKTGFLSRIWDALTGSKETRMIEFTMNCRRVDRLVAQAPLILEQAQKGVHILLALEQIYTRDIEALDAYIQEGRAFIAQYRESGEGLSDQLEYGLTRLAQRILNLEVTKASSEMNKVQVAAVANTLVLGDPRSAHNFGRSKSPDGAYLDKLLENVHVYNQGKDGKRLNEIVELARDISTSVQPVKVQQLLLKIPVLGYYATRALRLAHRANDRFDNVKNQVSLLTEDITSISTDLIGHNNNLDILYEEVLAEVHESGINIVAAGFAIEHIEATLKQRRKALKSDPENNLLALEVSNIDHQLAVLKKRKVDIIMTQQKCFEDLTMIRMMQRNNLNML</sequence>
<evidence type="ECO:0000313" key="1">
    <source>
        <dbReference type="EMBL" id="OLP74738.1"/>
    </source>
</evidence>
<accession>A0A1Q9BVL4</accession>
<dbReference type="Proteomes" id="UP000186817">
    <property type="component" value="Unassembled WGS sequence"/>
</dbReference>
<protein>
    <submittedName>
        <fullName evidence="1">Protein KlaB</fullName>
    </submittedName>
</protein>
<name>A0A1Q9BVL4_SYMMI</name>
<dbReference type="InterPro" id="IPR008863">
    <property type="entry name" value="Toxic_anion-R_TelA"/>
</dbReference>
<organism evidence="1 2">
    <name type="scientific">Symbiodinium microadriaticum</name>
    <name type="common">Dinoflagellate</name>
    <name type="synonym">Zooxanthella microadriatica</name>
    <dbReference type="NCBI Taxonomy" id="2951"/>
    <lineage>
        <taxon>Eukaryota</taxon>
        <taxon>Sar</taxon>
        <taxon>Alveolata</taxon>
        <taxon>Dinophyceae</taxon>
        <taxon>Suessiales</taxon>
        <taxon>Symbiodiniaceae</taxon>
        <taxon>Symbiodinium</taxon>
    </lineage>
</organism>
<proteinExistence type="predicted"/>
<comment type="caution">
    <text evidence="1">The sequence shown here is derived from an EMBL/GenBank/DDBJ whole genome shotgun (WGS) entry which is preliminary data.</text>
</comment>